<gene>
    <name evidence="1" type="ORF">B9J98_03205</name>
</gene>
<dbReference type="InterPro" id="IPR023393">
    <property type="entry name" value="START-like_dom_sf"/>
</dbReference>
<name>A0A2R7Y5W6_9ARCH</name>
<comment type="caution">
    <text evidence="1">The sequence shown here is derived from an EMBL/GenBank/DDBJ whole genome shotgun (WGS) entry which is preliminary data.</text>
</comment>
<organism evidence="1 2">
    <name type="scientific">Candidatus Terraquivivens tikiterensis</name>
    <dbReference type="NCBI Taxonomy" id="1980982"/>
    <lineage>
        <taxon>Archaea</taxon>
        <taxon>Nitrososphaerota</taxon>
        <taxon>Candidatus Wolframiiraptoraceae</taxon>
        <taxon>Candidatus Terraquivivens</taxon>
    </lineage>
</organism>
<proteinExistence type="predicted"/>
<dbReference type="EMBL" id="NDWU01000006">
    <property type="protein sequence ID" value="PUA32910.1"/>
    <property type="molecule type" value="Genomic_DNA"/>
</dbReference>
<dbReference type="InterPro" id="IPR010419">
    <property type="entry name" value="CO_DH_gsu"/>
</dbReference>
<dbReference type="AlphaFoldDB" id="A0A2R7Y5W6"/>
<dbReference type="Proteomes" id="UP000244066">
    <property type="component" value="Unassembled WGS sequence"/>
</dbReference>
<dbReference type="SUPFAM" id="SSF55961">
    <property type="entry name" value="Bet v1-like"/>
    <property type="match status" value="1"/>
</dbReference>
<accession>A0A2R7Y5W6</accession>
<sequence>MVKVVDTFTVKAKPEDVWSIVSNMSKVISCFPNVQKFETLSDGSAMVAFRVDISGAEDRSLKSYLTRITGKMNVKYTSLNPPESLKVNAKGSVAGSNVFVNLSVKLSALSDGSTQVFYDVEADVGILAKLFSIGLIQKIVESNASAFIQNFRKMLEKG</sequence>
<reference evidence="1 2" key="1">
    <citation type="submission" date="2017-04" db="EMBL/GenBank/DDBJ databases">
        <title>Draft Aigarchaeota genome from a New Zealand hot spring.</title>
        <authorList>
            <person name="Reysenbach A.-L."/>
            <person name="Donaho J.A."/>
            <person name="Gerhart J."/>
            <person name="Kelley J.F."/>
            <person name="Kouba K."/>
            <person name="Podar M."/>
            <person name="Stott M."/>
        </authorList>
    </citation>
    <scope>NUCLEOTIDE SEQUENCE [LARGE SCALE GENOMIC DNA]</scope>
    <source>
        <strain evidence="1">NZ13_MG1</strain>
    </source>
</reference>
<dbReference type="Gene3D" id="3.30.530.20">
    <property type="match status" value="1"/>
</dbReference>
<evidence type="ECO:0008006" key="3">
    <source>
        <dbReference type="Google" id="ProtNLM"/>
    </source>
</evidence>
<dbReference type="Pfam" id="PF06240">
    <property type="entry name" value="COXG"/>
    <property type="match status" value="1"/>
</dbReference>
<evidence type="ECO:0000313" key="1">
    <source>
        <dbReference type="EMBL" id="PUA32910.1"/>
    </source>
</evidence>
<protein>
    <recommendedName>
        <fullName evidence="3">Carbon monoxide dehydrogenase</fullName>
    </recommendedName>
</protein>
<evidence type="ECO:0000313" key="2">
    <source>
        <dbReference type="Proteomes" id="UP000244066"/>
    </source>
</evidence>